<dbReference type="Proteomes" id="UP000265520">
    <property type="component" value="Unassembled WGS sequence"/>
</dbReference>
<proteinExistence type="predicted"/>
<comment type="caution">
    <text evidence="1">The sequence shown here is derived from an EMBL/GenBank/DDBJ whole genome shotgun (WGS) entry which is preliminary data.</text>
</comment>
<name>A0A392W633_9FABA</name>
<evidence type="ECO:0000313" key="2">
    <source>
        <dbReference type="Proteomes" id="UP000265520"/>
    </source>
</evidence>
<reference evidence="1 2" key="1">
    <citation type="journal article" date="2018" name="Front. Plant Sci.">
        <title>Red Clover (Trifolium pratense) and Zigzag Clover (T. medium) - A Picture of Genomic Similarities and Differences.</title>
        <authorList>
            <person name="Dluhosova J."/>
            <person name="Istvanek J."/>
            <person name="Nedelnik J."/>
            <person name="Repkova J."/>
        </authorList>
    </citation>
    <scope>NUCLEOTIDE SEQUENCE [LARGE SCALE GENOMIC DNA]</scope>
    <source>
        <strain evidence="2">cv. 10/8</strain>
        <tissue evidence="1">Leaf</tissue>
    </source>
</reference>
<keyword evidence="2" id="KW-1185">Reference proteome</keyword>
<organism evidence="1 2">
    <name type="scientific">Trifolium medium</name>
    <dbReference type="NCBI Taxonomy" id="97028"/>
    <lineage>
        <taxon>Eukaryota</taxon>
        <taxon>Viridiplantae</taxon>
        <taxon>Streptophyta</taxon>
        <taxon>Embryophyta</taxon>
        <taxon>Tracheophyta</taxon>
        <taxon>Spermatophyta</taxon>
        <taxon>Magnoliopsida</taxon>
        <taxon>eudicotyledons</taxon>
        <taxon>Gunneridae</taxon>
        <taxon>Pentapetalae</taxon>
        <taxon>rosids</taxon>
        <taxon>fabids</taxon>
        <taxon>Fabales</taxon>
        <taxon>Fabaceae</taxon>
        <taxon>Papilionoideae</taxon>
        <taxon>50 kb inversion clade</taxon>
        <taxon>NPAAA clade</taxon>
        <taxon>Hologalegina</taxon>
        <taxon>IRL clade</taxon>
        <taxon>Trifolieae</taxon>
        <taxon>Trifolium</taxon>
    </lineage>
</organism>
<evidence type="ECO:0000313" key="1">
    <source>
        <dbReference type="EMBL" id="MCI95162.1"/>
    </source>
</evidence>
<dbReference type="EMBL" id="LXQA011377834">
    <property type="protein sequence ID" value="MCI95162.1"/>
    <property type="molecule type" value="Genomic_DNA"/>
</dbReference>
<accession>A0A392W633</accession>
<sequence>MIGLLVTPFVRVGTYPTRNFATLDKFIRE</sequence>
<feature type="non-terminal residue" evidence="1">
    <location>
        <position position="29"/>
    </location>
</feature>
<dbReference type="AlphaFoldDB" id="A0A392W633"/>
<protein>
    <submittedName>
        <fullName evidence="1">Uncharacterized protein</fullName>
    </submittedName>
</protein>